<evidence type="ECO:0000256" key="1">
    <source>
        <dbReference type="ARBA" id="ARBA00022617"/>
    </source>
</evidence>
<dbReference type="InterPro" id="IPR009056">
    <property type="entry name" value="Cyt_c-like_dom"/>
</dbReference>
<accession>A0A3B0T519</accession>
<gene>
    <name evidence="6" type="ORF">MNBD_ACTINO02-2512</name>
</gene>
<dbReference type="Pfam" id="PF13442">
    <property type="entry name" value="Cytochrome_CBB3"/>
    <property type="match status" value="1"/>
</dbReference>
<dbReference type="GO" id="GO:0009055">
    <property type="term" value="F:electron transfer activity"/>
    <property type="evidence" value="ECO:0007669"/>
    <property type="project" value="InterPro"/>
</dbReference>
<feature type="transmembrane region" description="Helical" evidence="4">
    <location>
        <begin position="191"/>
        <end position="214"/>
    </location>
</feature>
<dbReference type="Gene3D" id="1.10.760.10">
    <property type="entry name" value="Cytochrome c-like domain"/>
    <property type="match status" value="1"/>
</dbReference>
<dbReference type="GO" id="GO:0046872">
    <property type="term" value="F:metal ion binding"/>
    <property type="evidence" value="ECO:0007669"/>
    <property type="project" value="UniProtKB-KW"/>
</dbReference>
<keyword evidence="2" id="KW-0479">Metal-binding</keyword>
<sequence>MTSRLSRWFVRLSVLLLVMLSASPAFASSIGISVGAPETVTVGQQVEVKAILVEDGQPVVGAEVALTYQTTFGGRSGSVELATATTDESGVALMVYEQRAAHNDELQIVYLGPGTDPVDSYSFSIAVAEGGAQLYQSESGVEIPFVNGTLVILVISLVWFLIALAAIRLVQVGKAGKVGKLVSDDVGEEGSMWIGVALASAAIFTALGMVIVFVRAPVSNTDLTDPAVYDRTPIGYIDATYPYEGFGLADTSSAQTGDPVVDGKALSLQYGCAACHAPTGLGGVVGVDLIEEVGSFNSFVEDVREGPKGMPAYSESSLSDADLQKIYDFLKARE</sequence>
<keyword evidence="4" id="KW-1133">Transmembrane helix</keyword>
<dbReference type="EMBL" id="UOEK01000592">
    <property type="protein sequence ID" value="VAW09502.1"/>
    <property type="molecule type" value="Genomic_DNA"/>
</dbReference>
<organism evidence="6">
    <name type="scientific">hydrothermal vent metagenome</name>
    <dbReference type="NCBI Taxonomy" id="652676"/>
    <lineage>
        <taxon>unclassified sequences</taxon>
        <taxon>metagenomes</taxon>
        <taxon>ecological metagenomes</taxon>
    </lineage>
</organism>
<keyword evidence="4" id="KW-0472">Membrane</keyword>
<evidence type="ECO:0000313" key="6">
    <source>
        <dbReference type="EMBL" id="VAW09502.1"/>
    </source>
</evidence>
<dbReference type="GO" id="GO:0020037">
    <property type="term" value="F:heme binding"/>
    <property type="evidence" value="ECO:0007669"/>
    <property type="project" value="InterPro"/>
</dbReference>
<keyword evidence="3" id="KW-0408">Iron</keyword>
<proteinExistence type="predicted"/>
<dbReference type="PROSITE" id="PS51007">
    <property type="entry name" value="CYTC"/>
    <property type="match status" value="1"/>
</dbReference>
<feature type="domain" description="Cytochrome c" evidence="5">
    <location>
        <begin position="252"/>
        <end position="334"/>
    </location>
</feature>
<evidence type="ECO:0000256" key="3">
    <source>
        <dbReference type="ARBA" id="ARBA00023004"/>
    </source>
</evidence>
<reference evidence="6" key="1">
    <citation type="submission" date="2018-06" db="EMBL/GenBank/DDBJ databases">
        <authorList>
            <person name="Zhirakovskaya E."/>
        </authorList>
    </citation>
    <scope>NUCLEOTIDE SEQUENCE</scope>
</reference>
<dbReference type="AlphaFoldDB" id="A0A3B0T519"/>
<keyword evidence="4" id="KW-0812">Transmembrane</keyword>
<protein>
    <submittedName>
        <fullName evidence="6">Biotin carboxyl carrier protein of acetyl-CoA carboxylase</fullName>
    </submittedName>
</protein>
<evidence type="ECO:0000259" key="5">
    <source>
        <dbReference type="PROSITE" id="PS51007"/>
    </source>
</evidence>
<evidence type="ECO:0000256" key="2">
    <source>
        <dbReference type="ARBA" id="ARBA00022723"/>
    </source>
</evidence>
<keyword evidence="1" id="KW-0349">Heme</keyword>
<name>A0A3B0T519_9ZZZZ</name>
<dbReference type="SUPFAM" id="SSF46626">
    <property type="entry name" value="Cytochrome c"/>
    <property type="match status" value="1"/>
</dbReference>
<feature type="transmembrane region" description="Helical" evidence="4">
    <location>
        <begin position="145"/>
        <end position="170"/>
    </location>
</feature>
<evidence type="ECO:0000256" key="4">
    <source>
        <dbReference type="SAM" id="Phobius"/>
    </source>
</evidence>
<dbReference type="InterPro" id="IPR036909">
    <property type="entry name" value="Cyt_c-like_dom_sf"/>
</dbReference>